<gene>
    <name evidence="2" type="ordered locus">Lebu_0509</name>
</gene>
<dbReference type="AlphaFoldDB" id="C7NEQ9"/>
<name>C7NEQ9_LEPBD</name>
<dbReference type="InterPro" id="IPR027417">
    <property type="entry name" value="P-loop_NTPase"/>
</dbReference>
<protein>
    <recommendedName>
        <fullName evidence="1">Endonuclease GajA/Old nuclease/RecF-like AAA domain-containing protein</fullName>
    </recommendedName>
</protein>
<evidence type="ECO:0000313" key="3">
    <source>
        <dbReference type="Proteomes" id="UP000001910"/>
    </source>
</evidence>
<proteinExistence type="predicted"/>
<dbReference type="Pfam" id="PF13175">
    <property type="entry name" value="AAA_15"/>
    <property type="match status" value="1"/>
</dbReference>
<sequence>MKIKFKNLGPIESGEIDFNDLKGINLIIGKNNTGKTYLSYLIYSYFKFMDKFNITSFTFLNNIVLNEKKIIDYDWFQKNYEEEIKIKLRKELITTFHVHNDFFRNFEIVNIDLTDEMKKFKEKDAESRILVASKNKIKENKTIITKKKEHEIIFEIKDYFKNYEDEFKSDSFDAEIIGISRNFKEKEMKQFGLEYLFRKLLLNIFIKIYFFPAERSGAVLFYNQLLENRNNILRNLELSQDMNLLKDVSRYSEPVNEYIIRLNQLEEYENREETEIYKNLVKDIDIQNIIEGEIIIKSNQIIYKNENDVELNMGLVSSTVKTLAGFFLYLKYQAQKGDIIFIDEIELNLHPENQRKIMKLINYLSKQGLKFVISTHSPVITQEMNNMIMFEKCKDKIDDEIIKEYSIDRQNYGLRQEDVNIYFLNNKTIEQAEFGEDGVITETFNEVLGEIDNLYQELLFAMEEE</sequence>
<dbReference type="STRING" id="523794.Lebu_0509"/>
<feature type="domain" description="Endonuclease GajA/Old nuclease/RecF-like AAA" evidence="1">
    <location>
        <begin position="2"/>
        <end position="380"/>
    </location>
</feature>
<accession>C7NEQ9</accession>
<dbReference type="Gene3D" id="3.40.50.300">
    <property type="entry name" value="P-loop containing nucleotide triphosphate hydrolases"/>
    <property type="match status" value="1"/>
</dbReference>
<dbReference type="CDD" id="cd00267">
    <property type="entry name" value="ABC_ATPase"/>
    <property type="match status" value="1"/>
</dbReference>
<keyword evidence="3" id="KW-1185">Reference proteome</keyword>
<dbReference type="KEGG" id="lba:Lebu_0509"/>
<dbReference type="HOGENOM" id="CLU_040623_1_0_0"/>
<dbReference type="eggNOG" id="COG1106">
    <property type="taxonomic scope" value="Bacteria"/>
</dbReference>
<dbReference type="Proteomes" id="UP000001910">
    <property type="component" value="Chromosome"/>
</dbReference>
<dbReference type="OrthoDB" id="9801813at2"/>
<dbReference type="InterPro" id="IPR041685">
    <property type="entry name" value="AAA_GajA/Old/RecF-like"/>
</dbReference>
<evidence type="ECO:0000259" key="1">
    <source>
        <dbReference type="Pfam" id="PF13175"/>
    </source>
</evidence>
<dbReference type="InterPro" id="IPR051396">
    <property type="entry name" value="Bact_Antivir_Def_Nuclease"/>
</dbReference>
<organism evidence="2 3">
    <name type="scientific">Leptotrichia buccalis (strain ATCC 14201 / DSM 1135 / JCM 12969 / NCTC 10249 / C-1013-b)</name>
    <dbReference type="NCBI Taxonomy" id="523794"/>
    <lineage>
        <taxon>Bacteria</taxon>
        <taxon>Fusobacteriati</taxon>
        <taxon>Fusobacteriota</taxon>
        <taxon>Fusobacteriia</taxon>
        <taxon>Fusobacteriales</taxon>
        <taxon>Leptotrichiaceae</taxon>
        <taxon>Leptotrichia</taxon>
    </lineage>
</organism>
<dbReference type="RefSeq" id="WP_012806603.1">
    <property type="nucleotide sequence ID" value="NC_013192.1"/>
</dbReference>
<dbReference type="EMBL" id="CP001685">
    <property type="protein sequence ID" value="ACV38420.1"/>
    <property type="molecule type" value="Genomic_DNA"/>
</dbReference>
<dbReference type="PANTHER" id="PTHR43581">
    <property type="entry name" value="ATP/GTP PHOSPHATASE"/>
    <property type="match status" value="1"/>
</dbReference>
<dbReference type="SUPFAM" id="SSF52540">
    <property type="entry name" value="P-loop containing nucleoside triphosphate hydrolases"/>
    <property type="match status" value="1"/>
</dbReference>
<dbReference type="PANTHER" id="PTHR43581:SF4">
    <property type="entry name" value="ATP_GTP PHOSPHATASE"/>
    <property type="match status" value="1"/>
</dbReference>
<reference evidence="2 3" key="1">
    <citation type="journal article" date="2009" name="Stand. Genomic Sci.">
        <title>Complete genome sequence of Leptotrichia buccalis type strain (C-1013-b).</title>
        <authorList>
            <person name="Ivanova N."/>
            <person name="Gronow S."/>
            <person name="Lapidus A."/>
            <person name="Copeland A."/>
            <person name="Glavina Del Rio T."/>
            <person name="Nolan M."/>
            <person name="Lucas S."/>
            <person name="Chen F."/>
            <person name="Tice H."/>
            <person name="Cheng J.F."/>
            <person name="Saunders E."/>
            <person name="Bruce D."/>
            <person name="Goodwin L."/>
            <person name="Brettin T."/>
            <person name="Detter J.C."/>
            <person name="Han C."/>
            <person name="Pitluck S."/>
            <person name="Mikhailova N."/>
            <person name="Pati A."/>
            <person name="Mavrommatis K."/>
            <person name="Chen A."/>
            <person name="Palaniappan K."/>
            <person name="Land M."/>
            <person name="Hauser L."/>
            <person name="Chang Y.J."/>
            <person name="Jeffries C.D."/>
            <person name="Chain P."/>
            <person name="Rohde C."/>
            <person name="Goker M."/>
            <person name="Bristow J."/>
            <person name="Eisen J.A."/>
            <person name="Markowitz V."/>
            <person name="Hugenholtz P."/>
            <person name="Kyrpides N.C."/>
            <person name="Klenk H.P."/>
        </authorList>
    </citation>
    <scope>NUCLEOTIDE SEQUENCE [LARGE SCALE GENOMIC DNA]</scope>
    <source>
        <strain evidence="3">ATCC 14201 / DSM 1135 / JCM 12969 / NCTC 10249 / C-1013-b</strain>
    </source>
</reference>
<evidence type="ECO:0000313" key="2">
    <source>
        <dbReference type="EMBL" id="ACV38420.1"/>
    </source>
</evidence>